<accession>A0ABU3QWY4</accession>
<dbReference type="RefSeq" id="WP_216055928.1">
    <property type="nucleotide sequence ID" value="NZ_JAWCUA010000001.1"/>
</dbReference>
<feature type="transmembrane region" description="Helical" evidence="5">
    <location>
        <begin position="147"/>
        <end position="166"/>
    </location>
</feature>
<feature type="transmembrane region" description="Helical" evidence="5">
    <location>
        <begin position="34"/>
        <end position="53"/>
    </location>
</feature>
<evidence type="ECO:0000256" key="3">
    <source>
        <dbReference type="ARBA" id="ARBA00022989"/>
    </source>
</evidence>
<comment type="subcellular location">
    <subcellularLocation>
        <location evidence="1">Membrane</location>
        <topology evidence="1">Multi-pass membrane protein</topology>
    </subcellularLocation>
</comment>
<feature type="transmembrane region" description="Helical" evidence="5">
    <location>
        <begin position="65"/>
        <end position="84"/>
    </location>
</feature>
<dbReference type="InterPro" id="IPR000620">
    <property type="entry name" value="EamA_dom"/>
</dbReference>
<organism evidence="7 8">
    <name type="scientific">Psychrosphaera aquimarina</name>
    <dbReference type="NCBI Taxonomy" id="2044854"/>
    <lineage>
        <taxon>Bacteria</taxon>
        <taxon>Pseudomonadati</taxon>
        <taxon>Pseudomonadota</taxon>
        <taxon>Gammaproteobacteria</taxon>
        <taxon>Alteromonadales</taxon>
        <taxon>Pseudoalteromonadaceae</taxon>
        <taxon>Psychrosphaera</taxon>
    </lineage>
</organism>
<dbReference type="Pfam" id="PF00892">
    <property type="entry name" value="EamA"/>
    <property type="match status" value="2"/>
</dbReference>
<dbReference type="PANTHER" id="PTHR32322">
    <property type="entry name" value="INNER MEMBRANE TRANSPORTER"/>
    <property type="match status" value="1"/>
</dbReference>
<keyword evidence="3 5" id="KW-1133">Transmembrane helix</keyword>
<evidence type="ECO:0000256" key="2">
    <source>
        <dbReference type="ARBA" id="ARBA00022692"/>
    </source>
</evidence>
<feature type="transmembrane region" description="Helical" evidence="5">
    <location>
        <begin position="178"/>
        <end position="197"/>
    </location>
</feature>
<reference evidence="7 8" key="1">
    <citation type="submission" date="2023-10" db="EMBL/GenBank/DDBJ databases">
        <title>Psychrosphaera aquimaarina strain SW33 isolated from seawater.</title>
        <authorList>
            <person name="Bayburt H."/>
            <person name="Kim J.M."/>
            <person name="Choi B.J."/>
            <person name="Jeon C.O."/>
        </authorList>
    </citation>
    <scope>NUCLEOTIDE SEQUENCE [LARGE SCALE GENOMIC DNA]</scope>
    <source>
        <strain evidence="7 8">KCTC 52743</strain>
    </source>
</reference>
<dbReference type="InterPro" id="IPR050638">
    <property type="entry name" value="AA-Vitamin_Transporters"/>
</dbReference>
<comment type="caution">
    <text evidence="7">The sequence shown here is derived from an EMBL/GenBank/DDBJ whole genome shotgun (WGS) entry which is preliminary data.</text>
</comment>
<feature type="transmembrane region" description="Helical" evidence="5">
    <location>
        <begin position="209"/>
        <end position="233"/>
    </location>
</feature>
<feature type="transmembrane region" description="Helical" evidence="5">
    <location>
        <begin position="265"/>
        <end position="284"/>
    </location>
</feature>
<gene>
    <name evidence="7" type="ORF">RT723_02670</name>
</gene>
<sequence>MPVSAAFLLVVIIWSTTPLGIVWSSESISPTFSLLMRMTVAICVGSVLMVALKVKLQWTLKAVRIYLYSSLSVAIGMLFCYLAARHISSGLMSLTFGIAPILSGLLAQKILFEQKFSLLKKVALLISLSGLAIVCSENVTFGATSLLGLGYVFIAVLLFSLSSVLVKSVDIEIHPLSTTMGSLIVSLPFFLVFWLVADGQVNYQDWQPRAIAAVLYLGVFASLIGFLAYFFILQKLPASTVALVVMITPVISTGLGILLNDEHLSWLLIVGGGFVVLGLGLFQFGHKVKWFRAKA</sequence>
<keyword evidence="2 5" id="KW-0812">Transmembrane</keyword>
<dbReference type="Proteomes" id="UP001257914">
    <property type="component" value="Unassembled WGS sequence"/>
</dbReference>
<feature type="domain" description="EamA" evidence="6">
    <location>
        <begin position="147"/>
        <end position="281"/>
    </location>
</feature>
<evidence type="ECO:0000313" key="7">
    <source>
        <dbReference type="EMBL" id="MDU0111925.1"/>
    </source>
</evidence>
<evidence type="ECO:0000256" key="1">
    <source>
        <dbReference type="ARBA" id="ARBA00004141"/>
    </source>
</evidence>
<feature type="domain" description="EamA" evidence="6">
    <location>
        <begin position="6"/>
        <end position="134"/>
    </location>
</feature>
<keyword evidence="4 5" id="KW-0472">Membrane</keyword>
<dbReference type="EMBL" id="JAWCUA010000001">
    <property type="protein sequence ID" value="MDU0111925.1"/>
    <property type="molecule type" value="Genomic_DNA"/>
</dbReference>
<keyword evidence="8" id="KW-1185">Reference proteome</keyword>
<name>A0ABU3QWY4_9GAMM</name>
<feature type="transmembrane region" description="Helical" evidence="5">
    <location>
        <begin position="240"/>
        <end position="259"/>
    </location>
</feature>
<evidence type="ECO:0000259" key="6">
    <source>
        <dbReference type="Pfam" id="PF00892"/>
    </source>
</evidence>
<dbReference type="PANTHER" id="PTHR32322:SF2">
    <property type="entry name" value="EAMA DOMAIN-CONTAINING PROTEIN"/>
    <property type="match status" value="1"/>
</dbReference>
<evidence type="ECO:0000256" key="5">
    <source>
        <dbReference type="SAM" id="Phobius"/>
    </source>
</evidence>
<protein>
    <submittedName>
        <fullName evidence="7">DMT family transporter</fullName>
    </submittedName>
</protein>
<proteinExistence type="predicted"/>
<evidence type="ECO:0000256" key="4">
    <source>
        <dbReference type="ARBA" id="ARBA00023136"/>
    </source>
</evidence>
<evidence type="ECO:0000313" key="8">
    <source>
        <dbReference type="Proteomes" id="UP001257914"/>
    </source>
</evidence>